<keyword evidence="3" id="KW-1185">Reference proteome</keyword>
<reference evidence="3" key="2">
    <citation type="submission" date="2016-02" db="EMBL/GenBank/DDBJ databases">
        <title>Draft genome sequence of five rapidly growing Mycobacterium species.</title>
        <authorList>
            <person name="Katahira K."/>
            <person name="Gotou Y."/>
            <person name="Iida K."/>
            <person name="Ogura Y."/>
            <person name="Hayashi T."/>
        </authorList>
    </citation>
    <scope>NUCLEOTIDE SEQUENCE [LARGE SCALE GENOMIC DNA]</scope>
    <source>
        <strain evidence="3">JCM15654</strain>
    </source>
</reference>
<reference evidence="3" key="1">
    <citation type="journal article" date="2016" name="Genome Announc.">
        <title>Draft Genome Sequences of Five Rapidly Growing Mycobacterium Species, M. thermoresistibile, M. fortuitum subsp. acetamidolyticum, M. canariasense, M. brisbanense, and M. novocastrense.</title>
        <authorList>
            <person name="Katahira K."/>
            <person name="Ogura Y."/>
            <person name="Gotoh Y."/>
            <person name="Hayashi T."/>
        </authorList>
    </citation>
    <scope>NUCLEOTIDE SEQUENCE [LARGE SCALE GENOMIC DNA]</scope>
    <source>
        <strain evidence="3">JCM15654</strain>
    </source>
</reference>
<sequence length="272" mass="29360">MRAEDEPGEADLQSGDGPTEPGDETDTPEDETDAHEGEKSEGDAAVVQTTETDEPDDEPLIVAAGLGVDGEHEPLFSGVDLELTRGFHAIQMPGGWGQTALLLTLAGRLKPTHGTITVCGDTQPRAIRKHCSIAAFDDIDELPDSVTVQTVLAEQRRWLAPWYSQVSDQAGVVELSLVFGDVPTPSPKSFISDLSDLEMFLLRVTLSLFSNRPILVVGDLEQVRDYNRRATAIERLAAIATKRTVVVGVTNPLGPDAPAHDLHDHRILTGKD</sequence>
<dbReference type="Gene3D" id="3.40.50.300">
    <property type="entry name" value="P-loop containing nucleotide triphosphate hydrolases"/>
    <property type="match status" value="1"/>
</dbReference>
<feature type="region of interest" description="Disordered" evidence="1">
    <location>
        <begin position="1"/>
        <end position="58"/>
    </location>
</feature>
<dbReference type="STRING" id="146020.RMCB_3891"/>
<dbReference type="SUPFAM" id="SSF52540">
    <property type="entry name" value="P-loop containing nucleoside triphosphate hydrolases"/>
    <property type="match status" value="1"/>
</dbReference>
<gene>
    <name evidence="2" type="ORF">RMCB_3891</name>
</gene>
<name>A0A117I6A6_9MYCO</name>
<evidence type="ECO:0000313" key="2">
    <source>
        <dbReference type="EMBL" id="GAS89795.1"/>
    </source>
</evidence>
<feature type="compositionally biased region" description="Acidic residues" evidence="1">
    <location>
        <begin position="21"/>
        <end position="33"/>
    </location>
</feature>
<organism evidence="2 3">
    <name type="scientific">Mycolicibacterium brisbanense</name>
    <dbReference type="NCBI Taxonomy" id="146020"/>
    <lineage>
        <taxon>Bacteria</taxon>
        <taxon>Bacillati</taxon>
        <taxon>Actinomycetota</taxon>
        <taxon>Actinomycetes</taxon>
        <taxon>Mycobacteriales</taxon>
        <taxon>Mycobacteriaceae</taxon>
        <taxon>Mycolicibacterium</taxon>
    </lineage>
</organism>
<evidence type="ECO:0000313" key="3">
    <source>
        <dbReference type="Proteomes" id="UP000069620"/>
    </source>
</evidence>
<dbReference type="AlphaFoldDB" id="A0A117I6A6"/>
<proteinExistence type="predicted"/>
<comment type="caution">
    <text evidence="2">The sequence shown here is derived from an EMBL/GenBank/DDBJ whole genome shotgun (WGS) entry which is preliminary data.</text>
</comment>
<accession>A0A117I6A6</accession>
<dbReference type="InterPro" id="IPR027417">
    <property type="entry name" value="P-loop_NTPase"/>
</dbReference>
<evidence type="ECO:0000256" key="1">
    <source>
        <dbReference type="SAM" id="MobiDB-lite"/>
    </source>
</evidence>
<dbReference type="Proteomes" id="UP000069620">
    <property type="component" value="Unassembled WGS sequence"/>
</dbReference>
<protein>
    <submittedName>
        <fullName evidence="2">Uncharacterized protein</fullName>
    </submittedName>
</protein>
<dbReference type="EMBL" id="BCSX01000035">
    <property type="protein sequence ID" value="GAS89795.1"/>
    <property type="molecule type" value="Genomic_DNA"/>
</dbReference>